<keyword evidence="2" id="KW-1185">Reference proteome</keyword>
<reference evidence="1" key="1">
    <citation type="submission" date="2019-04" db="EMBL/GenBank/DDBJ databases">
        <title>Genome assembly of Zosterops borbonicus 15179.</title>
        <authorList>
            <person name="Leroy T."/>
            <person name="Anselmetti Y."/>
            <person name="Tilak M.-K."/>
            <person name="Nabholz B."/>
        </authorList>
    </citation>
    <scope>NUCLEOTIDE SEQUENCE</scope>
    <source>
        <strain evidence="1">HGM_15179</strain>
        <tissue evidence="1">Muscle</tissue>
    </source>
</reference>
<protein>
    <submittedName>
        <fullName evidence="1">Uncharacterized protein</fullName>
    </submittedName>
</protein>
<dbReference type="EMBL" id="SWJQ01000136">
    <property type="protein sequence ID" value="TRZ20919.1"/>
    <property type="molecule type" value="Genomic_DNA"/>
</dbReference>
<comment type="caution">
    <text evidence="1">The sequence shown here is derived from an EMBL/GenBank/DDBJ whole genome shotgun (WGS) entry which is preliminary data.</text>
</comment>
<proteinExistence type="predicted"/>
<dbReference type="AlphaFoldDB" id="A0A8K1GNK9"/>
<dbReference type="Proteomes" id="UP000796761">
    <property type="component" value="Unassembled WGS sequence"/>
</dbReference>
<accession>A0A8K1GNK9</accession>
<evidence type="ECO:0000313" key="2">
    <source>
        <dbReference type="Proteomes" id="UP000796761"/>
    </source>
</evidence>
<name>A0A8K1GNK9_9PASS</name>
<sequence>MEAGPGGAGSEDKVLTWLLQAASPWFHSHRGVRSQGRQLPVERSQIPARSQVWTALHQQGLSRGALINPSSFLQAELGKAAVAFWETIGKLDERCMAWSRERLKWGPSGPNREPKLCEEKELFSCNRRVLLEPELGSDHGWNERRHQDKLLPLNSAFLLTFPGYPCWIPPGWCHEDENEDEDV</sequence>
<organism evidence="1 2">
    <name type="scientific">Zosterops borbonicus</name>
    <dbReference type="NCBI Taxonomy" id="364589"/>
    <lineage>
        <taxon>Eukaryota</taxon>
        <taxon>Metazoa</taxon>
        <taxon>Chordata</taxon>
        <taxon>Craniata</taxon>
        <taxon>Vertebrata</taxon>
        <taxon>Euteleostomi</taxon>
        <taxon>Archelosauria</taxon>
        <taxon>Archosauria</taxon>
        <taxon>Dinosauria</taxon>
        <taxon>Saurischia</taxon>
        <taxon>Theropoda</taxon>
        <taxon>Coelurosauria</taxon>
        <taxon>Aves</taxon>
        <taxon>Neognathae</taxon>
        <taxon>Neoaves</taxon>
        <taxon>Telluraves</taxon>
        <taxon>Australaves</taxon>
        <taxon>Passeriformes</taxon>
        <taxon>Sylvioidea</taxon>
        <taxon>Zosteropidae</taxon>
        <taxon>Zosterops</taxon>
    </lineage>
</organism>
<gene>
    <name evidence="1" type="ORF">HGM15179_006100</name>
</gene>
<evidence type="ECO:0000313" key="1">
    <source>
        <dbReference type="EMBL" id="TRZ20919.1"/>
    </source>
</evidence>